<keyword evidence="6" id="KW-0732">Signal</keyword>
<keyword evidence="5" id="KW-0560">Oxidoreductase</keyword>
<dbReference type="OrthoDB" id="415825at2759"/>
<dbReference type="InParanoid" id="A0A5J5F5Y8"/>
<keyword evidence="3" id="KW-0285">Flavoprotein</keyword>
<dbReference type="Gene3D" id="3.40.462.20">
    <property type="match status" value="1"/>
</dbReference>
<evidence type="ECO:0000256" key="5">
    <source>
        <dbReference type="ARBA" id="ARBA00023002"/>
    </source>
</evidence>
<feature type="chain" id="PRO_5023828136" description="FAD-binding PCMH-type domain-containing protein" evidence="6">
    <location>
        <begin position="16"/>
        <end position="486"/>
    </location>
</feature>
<evidence type="ECO:0000313" key="8">
    <source>
        <dbReference type="EMBL" id="KAA8912291.1"/>
    </source>
</evidence>
<gene>
    <name evidence="8" type="ORF">FN846DRAFT_887266</name>
</gene>
<feature type="domain" description="FAD-binding PCMH-type" evidence="7">
    <location>
        <begin position="43"/>
        <end position="213"/>
    </location>
</feature>
<dbReference type="Gene3D" id="3.30.465.10">
    <property type="match status" value="1"/>
</dbReference>
<evidence type="ECO:0000256" key="6">
    <source>
        <dbReference type="SAM" id="SignalP"/>
    </source>
</evidence>
<name>A0A5J5F5Y8_9PEZI</name>
<evidence type="ECO:0000256" key="2">
    <source>
        <dbReference type="ARBA" id="ARBA00005466"/>
    </source>
</evidence>
<dbReference type="Pfam" id="PF01565">
    <property type="entry name" value="FAD_binding_4"/>
    <property type="match status" value="1"/>
</dbReference>
<comment type="cofactor">
    <cofactor evidence="1">
        <name>FAD</name>
        <dbReference type="ChEBI" id="CHEBI:57692"/>
    </cofactor>
</comment>
<dbReference type="InterPro" id="IPR016166">
    <property type="entry name" value="FAD-bd_PCMH"/>
</dbReference>
<dbReference type="PROSITE" id="PS51387">
    <property type="entry name" value="FAD_PCMH"/>
    <property type="match status" value="1"/>
</dbReference>
<dbReference type="Pfam" id="PF08031">
    <property type="entry name" value="BBE"/>
    <property type="match status" value="1"/>
</dbReference>
<comment type="similarity">
    <text evidence="2">Belongs to the oxygen-dependent FAD-linked oxidoreductase family.</text>
</comment>
<dbReference type="GO" id="GO:0071949">
    <property type="term" value="F:FAD binding"/>
    <property type="evidence" value="ECO:0007669"/>
    <property type="project" value="InterPro"/>
</dbReference>
<protein>
    <recommendedName>
        <fullName evidence="7">FAD-binding PCMH-type domain-containing protein</fullName>
    </recommendedName>
</protein>
<evidence type="ECO:0000256" key="4">
    <source>
        <dbReference type="ARBA" id="ARBA00022827"/>
    </source>
</evidence>
<dbReference type="InterPro" id="IPR050416">
    <property type="entry name" value="FAD-linked_Oxidoreductase"/>
</dbReference>
<dbReference type="SUPFAM" id="SSF56176">
    <property type="entry name" value="FAD-binding/transporter-associated domain-like"/>
    <property type="match status" value="1"/>
</dbReference>
<proteinExistence type="inferred from homology"/>
<dbReference type="PANTHER" id="PTHR42973">
    <property type="entry name" value="BINDING OXIDOREDUCTASE, PUTATIVE (AFU_ORTHOLOGUE AFUA_1G17690)-RELATED"/>
    <property type="match status" value="1"/>
</dbReference>
<dbReference type="InterPro" id="IPR012951">
    <property type="entry name" value="BBE"/>
</dbReference>
<keyword evidence="4" id="KW-0274">FAD</keyword>
<organism evidence="8 9">
    <name type="scientific">Sphaerosporella brunnea</name>
    <dbReference type="NCBI Taxonomy" id="1250544"/>
    <lineage>
        <taxon>Eukaryota</taxon>
        <taxon>Fungi</taxon>
        <taxon>Dikarya</taxon>
        <taxon>Ascomycota</taxon>
        <taxon>Pezizomycotina</taxon>
        <taxon>Pezizomycetes</taxon>
        <taxon>Pezizales</taxon>
        <taxon>Pyronemataceae</taxon>
        <taxon>Sphaerosporella</taxon>
    </lineage>
</organism>
<dbReference type="InterPro" id="IPR036318">
    <property type="entry name" value="FAD-bd_PCMH-like_sf"/>
</dbReference>
<dbReference type="GO" id="GO:0016491">
    <property type="term" value="F:oxidoreductase activity"/>
    <property type="evidence" value="ECO:0007669"/>
    <property type="project" value="UniProtKB-KW"/>
</dbReference>
<sequence length="486" mass="50921">MRALHFIAWLPLASAFNSYRSTLTDCLNAGSVPILLTSSPGWSQEIAPYNLRFTPAPTVRTAVKCANKANVKATVKGGGHSYGAFGLAGTMVIDMMEFQNVTLDAATGIASVGAGLRLGNMATKLFQLGQRGLPHGTCPGVGIGGHATLGGFGLDSRLWGLTLDTVVALDVVLANGTAATVTATQHGDLFWALRGAGPGFAVITQFHMKTFPAPSVNINWSHSWSFSSASAAAAAFLAAQNWGQQNAPKELGYGIVVGPAGGFTLRGVYYGAKSDYEAIIAPLLALMKSVTGGAQPSSSVQVLGWIDSLTALAGSSLSTPVQGYDLHDTFYAKSIDTKESATLSITALQGLFKYLFTTTPPGGAQWFILANLYGGPGSVINSFPPSTDPSSTSCYANRDGGYVWQFYAFTGNSQPPFNPAIITFVKNMVGSLGAEAAGLPAYAPYADPQFTQTEAQVRYWGAGVPRLKAIKSQVDPKGILYNPQGF</sequence>
<dbReference type="InterPro" id="IPR016169">
    <property type="entry name" value="FAD-bd_PCMH_sub2"/>
</dbReference>
<evidence type="ECO:0000256" key="1">
    <source>
        <dbReference type="ARBA" id="ARBA00001974"/>
    </source>
</evidence>
<evidence type="ECO:0000259" key="7">
    <source>
        <dbReference type="PROSITE" id="PS51387"/>
    </source>
</evidence>
<reference evidence="8 9" key="1">
    <citation type="submission" date="2019-09" db="EMBL/GenBank/DDBJ databases">
        <title>Draft genome of the ectomycorrhizal ascomycete Sphaerosporella brunnea.</title>
        <authorList>
            <consortium name="DOE Joint Genome Institute"/>
            <person name="Benucci G.M."/>
            <person name="Marozzi G."/>
            <person name="Antonielli L."/>
            <person name="Sanchez S."/>
            <person name="Marco P."/>
            <person name="Wang X."/>
            <person name="Falini L.B."/>
            <person name="Barry K."/>
            <person name="Haridas S."/>
            <person name="Lipzen A."/>
            <person name="Labutti K."/>
            <person name="Grigoriev I.V."/>
            <person name="Murat C."/>
            <person name="Martin F."/>
            <person name="Albertini E."/>
            <person name="Donnini D."/>
            <person name="Bonito G."/>
        </authorList>
    </citation>
    <scope>NUCLEOTIDE SEQUENCE [LARGE SCALE GENOMIC DNA]</scope>
    <source>
        <strain evidence="8 9">Sb_GMNB300</strain>
    </source>
</reference>
<accession>A0A5J5F5Y8</accession>
<evidence type="ECO:0000256" key="3">
    <source>
        <dbReference type="ARBA" id="ARBA00022630"/>
    </source>
</evidence>
<feature type="signal peptide" evidence="6">
    <location>
        <begin position="1"/>
        <end position="15"/>
    </location>
</feature>
<dbReference type="PANTHER" id="PTHR42973:SF39">
    <property type="entry name" value="FAD-BINDING PCMH-TYPE DOMAIN-CONTAINING PROTEIN"/>
    <property type="match status" value="1"/>
</dbReference>
<evidence type="ECO:0000313" key="9">
    <source>
        <dbReference type="Proteomes" id="UP000326924"/>
    </source>
</evidence>
<dbReference type="AlphaFoldDB" id="A0A5J5F5Y8"/>
<comment type="caution">
    <text evidence="8">The sequence shown here is derived from an EMBL/GenBank/DDBJ whole genome shotgun (WGS) entry which is preliminary data.</text>
</comment>
<keyword evidence="9" id="KW-1185">Reference proteome</keyword>
<dbReference type="EMBL" id="VXIS01000025">
    <property type="protein sequence ID" value="KAA8912291.1"/>
    <property type="molecule type" value="Genomic_DNA"/>
</dbReference>
<dbReference type="InterPro" id="IPR006094">
    <property type="entry name" value="Oxid_FAD_bind_N"/>
</dbReference>
<dbReference type="Proteomes" id="UP000326924">
    <property type="component" value="Unassembled WGS sequence"/>
</dbReference>